<organism evidence="1 2">
    <name type="scientific">Opisthorchis viverrini</name>
    <name type="common">Southeast Asian liver fluke</name>
    <dbReference type="NCBI Taxonomy" id="6198"/>
    <lineage>
        <taxon>Eukaryota</taxon>
        <taxon>Metazoa</taxon>
        <taxon>Spiralia</taxon>
        <taxon>Lophotrochozoa</taxon>
        <taxon>Platyhelminthes</taxon>
        <taxon>Trematoda</taxon>
        <taxon>Digenea</taxon>
        <taxon>Opisthorchiida</taxon>
        <taxon>Opisthorchiata</taxon>
        <taxon>Opisthorchiidae</taxon>
        <taxon>Opisthorchis</taxon>
    </lineage>
</organism>
<dbReference type="EMBL" id="KL596658">
    <property type="protein sequence ID" value="KER30636.1"/>
    <property type="molecule type" value="Genomic_DNA"/>
</dbReference>
<sequence>MPVEFHWGDPAEKLCTEGSNWDACAPETGPFLSVLRCPVTGYPSTKTAMNRATELAERLKRPSPSGKPAFKLDFVPLAFGDAKKLLVIASMTSSSILRKKTDHRQI</sequence>
<evidence type="ECO:0000313" key="1">
    <source>
        <dbReference type="EMBL" id="KER30636.1"/>
    </source>
</evidence>
<dbReference type="RefSeq" id="XP_009165629.1">
    <property type="nucleotide sequence ID" value="XM_009167365.1"/>
</dbReference>
<protein>
    <submittedName>
        <fullName evidence="1">Uncharacterized protein</fullName>
    </submittedName>
</protein>
<dbReference type="KEGG" id="ovi:T265_02986"/>
<dbReference type="Proteomes" id="UP000054324">
    <property type="component" value="Unassembled WGS sequence"/>
</dbReference>
<proteinExistence type="predicted"/>
<dbReference type="GeneID" id="20317174"/>
<reference evidence="1 2" key="1">
    <citation type="submission" date="2013-11" db="EMBL/GenBank/DDBJ databases">
        <title>Opisthorchis viverrini - life in the bile duct.</title>
        <authorList>
            <person name="Young N.D."/>
            <person name="Nagarajan N."/>
            <person name="Lin S.J."/>
            <person name="Korhonen P.K."/>
            <person name="Jex A.R."/>
            <person name="Hall R.S."/>
            <person name="Safavi-Hemami H."/>
            <person name="Kaewkong W."/>
            <person name="Bertrand D."/>
            <person name="Gao S."/>
            <person name="Seet Q."/>
            <person name="Wongkham S."/>
            <person name="Teh B.T."/>
            <person name="Wongkham C."/>
            <person name="Intapan P.M."/>
            <person name="Maleewong W."/>
            <person name="Yang X."/>
            <person name="Hu M."/>
            <person name="Wang Z."/>
            <person name="Hofmann A."/>
            <person name="Sternberg P.W."/>
            <person name="Tan P."/>
            <person name="Wang J."/>
            <person name="Gasser R.B."/>
        </authorList>
    </citation>
    <scope>NUCLEOTIDE SEQUENCE [LARGE SCALE GENOMIC DNA]</scope>
</reference>
<evidence type="ECO:0000313" key="2">
    <source>
        <dbReference type="Proteomes" id="UP000054324"/>
    </source>
</evidence>
<dbReference type="AlphaFoldDB" id="A0A074ZU62"/>
<accession>A0A074ZU62</accession>
<gene>
    <name evidence="1" type="ORF">T265_02986</name>
</gene>
<dbReference type="CTD" id="20317174"/>
<keyword evidence="2" id="KW-1185">Reference proteome</keyword>
<name>A0A074ZU62_OPIVI</name>